<dbReference type="Pfam" id="PF06719">
    <property type="entry name" value="AraC_N"/>
    <property type="match status" value="1"/>
</dbReference>
<evidence type="ECO:0000259" key="4">
    <source>
        <dbReference type="PROSITE" id="PS01124"/>
    </source>
</evidence>
<dbReference type="GO" id="GO:0003700">
    <property type="term" value="F:DNA-binding transcription factor activity"/>
    <property type="evidence" value="ECO:0007669"/>
    <property type="project" value="InterPro"/>
</dbReference>
<dbReference type="EMBL" id="RBPY01000149">
    <property type="protein sequence ID" value="RMO72467.1"/>
    <property type="molecule type" value="Genomic_DNA"/>
</dbReference>
<dbReference type="AlphaFoldDB" id="A0A3M3XR99"/>
<evidence type="ECO:0000256" key="3">
    <source>
        <dbReference type="ARBA" id="ARBA00023163"/>
    </source>
</evidence>
<dbReference type="Pfam" id="PF12833">
    <property type="entry name" value="HTH_18"/>
    <property type="match status" value="1"/>
</dbReference>
<dbReference type="Proteomes" id="UP000281350">
    <property type="component" value="Unassembled WGS sequence"/>
</dbReference>
<evidence type="ECO:0000256" key="1">
    <source>
        <dbReference type="ARBA" id="ARBA00023015"/>
    </source>
</evidence>
<reference evidence="5 6" key="1">
    <citation type="submission" date="2018-08" db="EMBL/GenBank/DDBJ databases">
        <title>Recombination of ecologically and evolutionarily significant loci maintains genetic cohesion in the Pseudomonas syringae species complex.</title>
        <authorList>
            <person name="Dillon M."/>
            <person name="Thakur S."/>
            <person name="Almeida R.N.D."/>
            <person name="Weir B.S."/>
            <person name="Guttman D.S."/>
        </authorList>
    </citation>
    <scope>NUCLEOTIDE SEQUENCE [LARGE SCALE GENOMIC DNA]</scope>
    <source>
        <strain evidence="5 6">ICMP 2732</strain>
    </source>
</reference>
<gene>
    <name evidence="5" type="ORF">ALQ36_02698</name>
</gene>
<comment type="caution">
    <text evidence="5">The sequence shown here is derived from an EMBL/GenBank/DDBJ whole genome shotgun (WGS) entry which is preliminary data.</text>
</comment>
<keyword evidence="2" id="KW-0238">DNA-binding</keyword>
<dbReference type="GO" id="GO:0043565">
    <property type="term" value="F:sequence-specific DNA binding"/>
    <property type="evidence" value="ECO:0007669"/>
    <property type="project" value="InterPro"/>
</dbReference>
<evidence type="ECO:0000313" key="5">
    <source>
        <dbReference type="EMBL" id="RMO72467.1"/>
    </source>
</evidence>
<evidence type="ECO:0000313" key="6">
    <source>
        <dbReference type="Proteomes" id="UP000281350"/>
    </source>
</evidence>
<name>A0A3M3XR99_9PSED</name>
<accession>A0A3M3XR99</accession>
<dbReference type="PANTHER" id="PTHR43436:SF1">
    <property type="entry name" value="TRANSCRIPTIONAL REGULATORY PROTEIN"/>
    <property type="match status" value="1"/>
</dbReference>
<dbReference type="InterPro" id="IPR009594">
    <property type="entry name" value="Tscrpt_reg_HTH_AraC_N"/>
</dbReference>
<organism evidence="5 6">
    <name type="scientific">Pseudomonas syringae pv. primulae</name>
    <dbReference type="NCBI Taxonomy" id="251707"/>
    <lineage>
        <taxon>Bacteria</taxon>
        <taxon>Pseudomonadati</taxon>
        <taxon>Pseudomonadota</taxon>
        <taxon>Gammaproteobacteria</taxon>
        <taxon>Pseudomonadales</taxon>
        <taxon>Pseudomonadaceae</taxon>
        <taxon>Pseudomonas</taxon>
    </lineage>
</organism>
<sequence length="360" mass="40103">MLRVGDGRALADTCAKLACFCLIVFPVLSDCPMAAMMSARQGKGVSHNSGRMEFFVDTNEAASLQGNSVYRAEIIRLITRRFTAPGVYETAIAPLHVIRCEAPSELIHAVHRPALCLIVKGRKQLVLGDEQYVYDSLSYLVVAVTVPVSGRVIEASADAPYLCIRLDFDPVQIAQLIADAPLGGVPDEPQRGLFLDHIDQPLLETVLRLVRLLDTPRDIGMLAPLALRELYYRLLRGNNGRRLYEIAAGDSQTQRVTRAVNWLNAHYAEPLRIDELARVANLGNSTLHHRFKALTAMSPLQYQKQLRLQEARRLMINEGLDVSSACYRVGYESPSQFSREYSRQFGCPPSTDVGRVRQIV</sequence>
<dbReference type="PROSITE" id="PS01124">
    <property type="entry name" value="HTH_ARAC_FAMILY_2"/>
    <property type="match status" value="1"/>
</dbReference>
<feature type="domain" description="HTH araC/xylS-type" evidence="4">
    <location>
        <begin position="257"/>
        <end position="355"/>
    </location>
</feature>
<dbReference type="SUPFAM" id="SSF46689">
    <property type="entry name" value="Homeodomain-like"/>
    <property type="match status" value="2"/>
</dbReference>
<dbReference type="InterPro" id="IPR018062">
    <property type="entry name" value="HTH_AraC-typ_CS"/>
</dbReference>
<dbReference type="PANTHER" id="PTHR43436">
    <property type="entry name" value="ARAC-FAMILY TRANSCRIPTIONAL REGULATOR"/>
    <property type="match status" value="1"/>
</dbReference>
<protein>
    <submittedName>
        <fullName evidence="5">Helix-turn-helix, AraC type:AraC-type transcriptional regulator</fullName>
    </submittedName>
</protein>
<dbReference type="Gene3D" id="1.10.10.60">
    <property type="entry name" value="Homeodomain-like"/>
    <property type="match status" value="1"/>
</dbReference>
<dbReference type="InterPro" id="IPR009057">
    <property type="entry name" value="Homeodomain-like_sf"/>
</dbReference>
<evidence type="ECO:0000256" key="2">
    <source>
        <dbReference type="ARBA" id="ARBA00023125"/>
    </source>
</evidence>
<dbReference type="GO" id="GO:0009893">
    <property type="term" value="P:positive regulation of metabolic process"/>
    <property type="evidence" value="ECO:0007669"/>
    <property type="project" value="UniProtKB-ARBA"/>
</dbReference>
<dbReference type="InterPro" id="IPR018060">
    <property type="entry name" value="HTH_AraC"/>
</dbReference>
<proteinExistence type="predicted"/>
<dbReference type="PROSITE" id="PS00041">
    <property type="entry name" value="HTH_ARAC_FAMILY_1"/>
    <property type="match status" value="1"/>
</dbReference>
<dbReference type="SMART" id="SM00342">
    <property type="entry name" value="HTH_ARAC"/>
    <property type="match status" value="1"/>
</dbReference>
<keyword evidence="3" id="KW-0804">Transcription</keyword>
<keyword evidence="1" id="KW-0805">Transcription regulation</keyword>